<comment type="caution">
    <text evidence="3">The sequence shown here is derived from an EMBL/GenBank/DDBJ whole genome shotgun (WGS) entry which is preliminary data.</text>
</comment>
<reference evidence="4" key="1">
    <citation type="submission" date="2018-09" db="EMBL/GenBank/DDBJ databases">
        <authorList>
            <person name="Livingstone P.G."/>
            <person name="Whitworth D.E."/>
        </authorList>
    </citation>
    <scope>NUCLEOTIDE SEQUENCE [LARGE SCALE GENOMIC DNA]</scope>
    <source>
        <strain evidence="4">CA051B</strain>
    </source>
</reference>
<feature type="signal peptide" evidence="1">
    <location>
        <begin position="1"/>
        <end position="20"/>
    </location>
</feature>
<evidence type="ECO:0000313" key="4">
    <source>
        <dbReference type="Proteomes" id="UP000272888"/>
    </source>
</evidence>
<dbReference type="Proteomes" id="UP000272888">
    <property type="component" value="Unassembled WGS sequence"/>
</dbReference>
<keyword evidence="1" id="KW-0732">Signal</keyword>
<sequence length="517" mass="56547">MARALWLSLLCLAGCAPTGAEDSAPPAGAEEAGLSYASAGTDLFRPRVLLFVYEPSYSGTPLHTLKGWSDPKPLTNALRSGLRSSSHFTVDYQVVEVKVITDRLPWFENGTRYTPTRLLSIINEPDPLKRDQLRGCTTPGTESTCPRFDYVAFANEFNLKARMEANELDEVWVMAPPWVQLYESRMLGSNAYWCNAPPEPRVASFRNFVVMGYNYERGVAEALHSYGHRSESILDRAYRGQPAGHLWDKFNDLHRDKPNLAGVGYVHHPPNAAPGTNYDYGNTTFVPSSADAWLRNPLVNPDSVARRSLSCTEWGCTEEGFLKWWFNHMPYGQKNAPNWWRHLVHLDDTEAPAQPSACGANTTLSSCDAAGCAWYACSNSCWPPGTDIQVACPADSWCGQNTSVSSCNTAGCAWYACSNSCWSSGTPLGVACGPCALQTSQASCQQYGSSCGWYACTNTCWPRGTPNATACAPCRSYTDVATCDAHQASCAWYACTPGANKCWQRGTALSTACPSTY</sequence>
<evidence type="ECO:0000313" key="3">
    <source>
        <dbReference type="EMBL" id="RKH56604.1"/>
    </source>
</evidence>
<accession>A0A3A8PZI4</accession>
<gene>
    <name evidence="3" type="ORF">D7V93_19925</name>
</gene>
<feature type="domain" description="G-protein coupled receptors family 2 profile 1" evidence="2">
    <location>
        <begin position="434"/>
        <end position="517"/>
    </location>
</feature>
<dbReference type="EMBL" id="RAWB01000203">
    <property type="protein sequence ID" value="RKH56604.1"/>
    <property type="molecule type" value="Genomic_DNA"/>
</dbReference>
<evidence type="ECO:0000256" key="1">
    <source>
        <dbReference type="SAM" id="SignalP"/>
    </source>
</evidence>
<keyword evidence="4" id="KW-1185">Reference proteome</keyword>
<evidence type="ECO:0000259" key="2">
    <source>
        <dbReference type="PROSITE" id="PS50227"/>
    </source>
</evidence>
<dbReference type="GO" id="GO:0004930">
    <property type="term" value="F:G protein-coupled receptor activity"/>
    <property type="evidence" value="ECO:0007669"/>
    <property type="project" value="InterPro"/>
</dbReference>
<proteinExistence type="predicted"/>
<dbReference type="AlphaFoldDB" id="A0A3A8PZI4"/>
<protein>
    <recommendedName>
        <fullName evidence="2">G-protein coupled receptors family 2 profile 1 domain-containing protein</fullName>
    </recommendedName>
</protein>
<dbReference type="PROSITE" id="PS50227">
    <property type="entry name" value="G_PROTEIN_RECEP_F2_3"/>
    <property type="match status" value="1"/>
</dbReference>
<organism evidence="3 4">
    <name type="scientific">Corallococcus llansteffanensis</name>
    <dbReference type="NCBI Taxonomy" id="2316731"/>
    <lineage>
        <taxon>Bacteria</taxon>
        <taxon>Pseudomonadati</taxon>
        <taxon>Myxococcota</taxon>
        <taxon>Myxococcia</taxon>
        <taxon>Myxococcales</taxon>
        <taxon>Cystobacterineae</taxon>
        <taxon>Myxococcaceae</taxon>
        <taxon>Corallococcus</taxon>
    </lineage>
</organism>
<name>A0A3A8PZI4_9BACT</name>
<dbReference type="InterPro" id="IPR001879">
    <property type="entry name" value="GPCR_2_extracellular_dom"/>
</dbReference>
<feature type="chain" id="PRO_5017308720" description="G-protein coupled receptors family 2 profile 1 domain-containing protein" evidence="1">
    <location>
        <begin position="21"/>
        <end position="517"/>
    </location>
</feature>
<dbReference type="GO" id="GO:0016020">
    <property type="term" value="C:membrane"/>
    <property type="evidence" value="ECO:0007669"/>
    <property type="project" value="InterPro"/>
</dbReference>